<protein>
    <recommendedName>
        <fullName evidence="3">FeS cluster assembly protein sufB</fullName>
    </recommendedName>
</protein>
<sequence>MAENLIIKDDFIRTFSENGNEPKWLLDFRTAAWQKVAELDLPYVDKTK</sequence>
<gene>
    <name evidence="1" type="ORF">NCTC10815_01614</name>
</gene>
<evidence type="ECO:0000313" key="2">
    <source>
        <dbReference type="Proteomes" id="UP000254879"/>
    </source>
</evidence>
<organism evidence="1 2">
    <name type="scientific">Listeria grayi</name>
    <name type="common">Listeria murrayi</name>
    <dbReference type="NCBI Taxonomy" id="1641"/>
    <lineage>
        <taxon>Bacteria</taxon>
        <taxon>Bacillati</taxon>
        <taxon>Bacillota</taxon>
        <taxon>Bacilli</taxon>
        <taxon>Bacillales</taxon>
        <taxon>Listeriaceae</taxon>
        <taxon>Listeria</taxon>
    </lineage>
</organism>
<evidence type="ECO:0000313" key="1">
    <source>
        <dbReference type="EMBL" id="STY44275.1"/>
    </source>
</evidence>
<evidence type="ECO:0008006" key="3">
    <source>
        <dbReference type="Google" id="ProtNLM"/>
    </source>
</evidence>
<name>A0A378MKH9_LISGR</name>
<proteinExistence type="predicted"/>
<dbReference type="EMBL" id="UGPG01000001">
    <property type="protein sequence ID" value="STY44275.1"/>
    <property type="molecule type" value="Genomic_DNA"/>
</dbReference>
<reference evidence="1 2" key="1">
    <citation type="submission" date="2018-06" db="EMBL/GenBank/DDBJ databases">
        <authorList>
            <consortium name="Pathogen Informatics"/>
            <person name="Doyle S."/>
        </authorList>
    </citation>
    <scope>NUCLEOTIDE SEQUENCE [LARGE SCALE GENOMIC DNA]</scope>
    <source>
        <strain evidence="2">NCTC 10815</strain>
    </source>
</reference>
<dbReference type="Proteomes" id="UP000254879">
    <property type="component" value="Unassembled WGS sequence"/>
</dbReference>
<accession>A0A378MKH9</accession>
<dbReference type="AlphaFoldDB" id="A0A378MKH9"/>